<evidence type="ECO:0000313" key="5">
    <source>
        <dbReference type="EMBL" id="PNT98452.1"/>
    </source>
</evidence>
<accession>A0A2K2FI44</accession>
<name>A0A2K2FI44_9CLOT</name>
<gene>
    <name evidence="5" type="ORF">CDQ84_10900</name>
</gene>
<evidence type="ECO:0000313" key="6">
    <source>
        <dbReference type="Proteomes" id="UP000236151"/>
    </source>
</evidence>
<dbReference type="GO" id="GO:0047736">
    <property type="term" value="F:cellobiose epimerase activity"/>
    <property type="evidence" value="ECO:0007669"/>
    <property type="project" value="UniProtKB-UniRule"/>
</dbReference>
<protein>
    <recommendedName>
        <fullName evidence="4">Cellobiose 2-epimerase</fullName>
        <shortName evidence="4">CE</shortName>
        <ecNumber evidence="4">5.1.3.11</ecNumber>
    </recommendedName>
</protein>
<organism evidence="5 6">
    <name type="scientific">Clostridium thermosuccinogenes</name>
    <dbReference type="NCBI Taxonomy" id="84032"/>
    <lineage>
        <taxon>Bacteria</taxon>
        <taxon>Bacillati</taxon>
        <taxon>Bacillota</taxon>
        <taxon>Clostridia</taxon>
        <taxon>Eubacteriales</taxon>
        <taxon>Clostridiaceae</taxon>
        <taxon>Clostridium</taxon>
    </lineage>
</organism>
<comment type="caution">
    <text evidence="5">The sequence shown here is derived from an EMBL/GenBank/DDBJ whole genome shotgun (WGS) entry which is preliminary data.</text>
</comment>
<evidence type="ECO:0000256" key="1">
    <source>
        <dbReference type="ARBA" id="ARBA00001470"/>
    </source>
</evidence>
<dbReference type="HAMAP" id="MF_00929">
    <property type="entry name" value="Cellobiose_2_epim"/>
    <property type="match status" value="1"/>
</dbReference>
<reference evidence="5 6" key="1">
    <citation type="submission" date="2017-06" db="EMBL/GenBank/DDBJ databases">
        <title>Investigating the central metabolism of Clostridium thermosuccinogenes.</title>
        <authorList>
            <person name="Koendjbiharie J.G."/>
            <person name="van Kranenburg R."/>
        </authorList>
    </citation>
    <scope>NUCLEOTIDE SEQUENCE [LARGE SCALE GENOMIC DNA]</scope>
    <source>
        <strain evidence="5 6">DSM 5806</strain>
    </source>
</reference>
<comment type="similarity">
    <text evidence="4">Belongs to the cellobiose 2-epimerase family.</text>
</comment>
<dbReference type="InterPro" id="IPR028584">
    <property type="entry name" value="Cellobiose_2_epim"/>
</dbReference>
<dbReference type="OrthoDB" id="5141876at2"/>
<dbReference type="AlphaFoldDB" id="A0A2K2FI44"/>
<dbReference type="InterPro" id="IPR012341">
    <property type="entry name" value="6hp_glycosidase-like_sf"/>
</dbReference>
<comment type="function">
    <text evidence="4">Catalyzes the reversible epimerization of cellobiose to 4-O-beta-D-glucopyranosyl-D-mannose (Glc-Man).</text>
</comment>
<dbReference type="Proteomes" id="UP000236151">
    <property type="component" value="Unassembled WGS sequence"/>
</dbReference>
<evidence type="ECO:0000256" key="2">
    <source>
        <dbReference type="ARBA" id="ARBA00008558"/>
    </source>
</evidence>
<keyword evidence="3 4" id="KW-0413">Isomerase</keyword>
<dbReference type="KEGG" id="cthd:CDO33_11735"/>
<sequence length="413" mass="48558">MTDYLCMYQSKVKKELVTNILPFWIKNAVDLKNGGFYGYISNDLVADEIADKSVILNSRILWTFSAAFRLLGDEKYLEMARRAYEYILDHFWDNEFKGVYWSVNFKGRPSDTRKHLYAQAFTIYAFSEYYRATGKSRSLELAIELFRAMEKHGYDKKFKGYFEACTREWEIAEDLRLSSKDLNEKKSMNTHLHILEAYTNLLRVWNDDILRNKLKELIEVIIEHIIDPNTHHFKLFFDESWNVKSDSISYGHDIEGSWLLCEASEVLGDKQVIKKVKEVAVKMAQATYEEGIDCDGGILNEASSRGFTDLNKDWWPQAEAVVGFLNAYQLTGNEHFWDASYRCWQFIEQHIIDKEHGEWFWGVNRKGDFLKDREKAGPWKCPYHNSRACFEVISRLESLNDTSRKIDMKVVMR</sequence>
<dbReference type="InterPro" id="IPR010819">
    <property type="entry name" value="AGE/CE"/>
</dbReference>
<dbReference type="EC" id="5.1.3.11" evidence="4"/>
<dbReference type="PANTHER" id="PTHR15108">
    <property type="entry name" value="N-ACYLGLUCOSAMINE-2-EPIMERASE"/>
    <property type="match status" value="1"/>
</dbReference>
<dbReference type="Pfam" id="PF07221">
    <property type="entry name" value="GlcNAc_2-epim"/>
    <property type="match status" value="1"/>
</dbReference>
<proteinExistence type="inferred from homology"/>
<dbReference type="RefSeq" id="WP_103081774.1">
    <property type="nucleotide sequence ID" value="NZ_NIOJ01000027.1"/>
</dbReference>
<dbReference type="SUPFAM" id="SSF48208">
    <property type="entry name" value="Six-hairpin glycosidases"/>
    <property type="match status" value="1"/>
</dbReference>
<evidence type="ECO:0000256" key="4">
    <source>
        <dbReference type="HAMAP-Rule" id="MF_00929"/>
    </source>
</evidence>
<dbReference type="Gene3D" id="1.50.10.10">
    <property type="match status" value="1"/>
</dbReference>
<comment type="catalytic activity">
    <reaction evidence="1 4">
        <text>D-cellobiose = beta-D-glucosyl-(1-&gt;4)-D-mannopyranose</text>
        <dbReference type="Rhea" id="RHEA:23384"/>
        <dbReference type="ChEBI" id="CHEBI:17057"/>
        <dbReference type="ChEBI" id="CHEBI:47931"/>
        <dbReference type="EC" id="5.1.3.11"/>
    </reaction>
</comment>
<evidence type="ECO:0000256" key="3">
    <source>
        <dbReference type="ARBA" id="ARBA00023235"/>
    </source>
</evidence>
<dbReference type="EMBL" id="NIOJ01000027">
    <property type="protein sequence ID" value="PNT98452.1"/>
    <property type="molecule type" value="Genomic_DNA"/>
</dbReference>
<dbReference type="InterPro" id="IPR008928">
    <property type="entry name" value="6-hairpin_glycosidase_sf"/>
</dbReference>
<comment type="similarity">
    <text evidence="2">Belongs to the N-acylglucosamine 2-epimerase family.</text>
</comment>
<keyword evidence="6" id="KW-1185">Reference proteome</keyword>
<dbReference type="GO" id="GO:0005975">
    <property type="term" value="P:carbohydrate metabolic process"/>
    <property type="evidence" value="ECO:0007669"/>
    <property type="project" value="InterPro"/>
</dbReference>